<dbReference type="PANTHER" id="PTHR12714">
    <property type="entry name" value="PROTEIN-S ISOPRENYLCYSTEINE O-METHYLTRANSFERASE"/>
    <property type="match status" value="1"/>
</dbReference>
<evidence type="ECO:0000256" key="4">
    <source>
        <dbReference type="ARBA" id="ARBA00023136"/>
    </source>
</evidence>
<evidence type="ECO:0000313" key="6">
    <source>
        <dbReference type="EMBL" id="MCC4307172.1"/>
    </source>
</evidence>
<name>A0A9Q3YKW2_9GAMM</name>
<dbReference type="EMBL" id="JAJGNA010000001">
    <property type="protein sequence ID" value="MCC4307172.1"/>
    <property type="molecule type" value="Genomic_DNA"/>
</dbReference>
<dbReference type="RefSeq" id="WP_228232343.1">
    <property type="nucleotide sequence ID" value="NZ_ARXL01000024.1"/>
</dbReference>
<keyword evidence="7" id="KW-1185">Reference proteome</keyword>
<comment type="subcellular location">
    <subcellularLocation>
        <location evidence="1">Membrane</location>
        <topology evidence="1">Multi-pass membrane protein</topology>
    </subcellularLocation>
</comment>
<keyword evidence="2 5" id="KW-0812">Transmembrane</keyword>
<dbReference type="GO" id="GO:0016020">
    <property type="term" value="C:membrane"/>
    <property type="evidence" value="ECO:0007669"/>
    <property type="project" value="UniProtKB-SubCell"/>
</dbReference>
<organism evidence="6 7">
    <name type="scientific">Alloalcanivorax marinus</name>
    <dbReference type="NCBI Taxonomy" id="1177169"/>
    <lineage>
        <taxon>Bacteria</taxon>
        <taxon>Pseudomonadati</taxon>
        <taxon>Pseudomonadota</taxon>
        <taxon>Gammaproteobacteria</taxon>
        <taxon>Oceanospirillales</taxon>
        <taxon>Alcanivoracaceae</taxon>
        <taxon>Alloalcanivorax</taxon>
    </lineage>
</organism>
<feature type="transmembrane region" description="Helical" evidence="5">
    <location>
        <begin position="6"/>
        <end position="24"/>
    </location>
</feature>
<dbReference type="AlphaFoldDB" id="A0A9Q3YKW2"/>
<dbReference type="Pfam" id="PF04140">
    <property type="entry name" value="ICMT"/>
    <property type="match status" value="1"/>
</dbReference>
<dbReference type="Gene3D" id="1.20.120.1630">
    <property type="match status" value="1"/>
</dbReference>
<dbReference type="InterPro" id="IPR007269">
    <property type="entry name" value="ICMT_MeTrfase"/>
</dbReference>
<evidence type="ECO:0000256" key="3">
    <source>
        <dbReference type="ARBA" id="ARBA00022989"/>
    </source>
</evidence>
<evidence type="ECO:0000313" key="7">
    <source>
        <dbReference type="Proteomes" id="UP001108027"/>
    </source>
</evidence>
<dbReference type="PANTHER" id="PTHR12714:SF9">
    <property type="entry name" value="PROTEIN-S-ISOPRENYLCYSTEINE O-METHYLTRANSFERASE"/>
    <property type="match status" value="1"/>
</dbReference>
<keyword evidence="4 5" id="KW-0472">Membrane</keyword>
<proteinExistence type="predicted"/>
<keyword evidence="3 5" id="KW-1133">Transmembrane helix</keyword>
<evidence type="ECO:0000256" key="5">
    <source>
        <dbReference type="SAM" id="Phobius"/>
    </source>
</evidence>
<accession>A0A9Q3YKW2</accession>
<comment type="caution">
    <text evidence="6">The sequence shown here is derived from an EMBL/GenBank/DDBJ whole genome shotgun (WGS) entry which is preliminary data.</text>
</comment>
<evidence type="ECO:0000256" key="2">
    <source>
        <dbReference type="ARBA" id="ARBA00022692"/>
    </source>
</evidence>
<evidence type="ECO:0000256" key="1">
    <source>
        <dbReference type="ARBA" id="ARBA00004141"/>
    </source>
</evidence>
<protein>
    <submittedName>
        <fullName evidence="6">Isoprenylcysteine carboxylmethyltransferase family protein</fullName>
    </submittedName>
</protein>
<reference evidence="6" key="1">
    <citation type="submission" date="2021-10" db="EMBL/GenBank/DDBJ databases">
        <title>The diversity and Nitrogen Metabolism of Culturable Nitrate-Utilizing Bacteria Within the Oxygen Minimum Zone of the Changjiang (Yangtze River)Estuary.</title>
        <authorList>
            <person name="Zhang D."/>
            <person name="Zheng J."/>
            <person name="Liu S."/>
            <person name="He W."/>
        </authorList>
    </citation>
    <scope>NUCLEOTIDE SEQUENCE</scope>
    <source>
        <strain evidence="6">FXH-223</strain>
    </source>
</reference>
<sequence length="194" mass="21492">MTENMAETILAAMALMALGVHGLVPRLSLFANSGARAKADPEKRLLQVLVVLAMVVVPLCDALLPWFEFADVVFLDEAAWVGLMLGSAAIWLFWRAGRDRGPALAPCGTLRGGGVYRYLRHPVYAALLLWALAQLLLLQNWLAGPVAALTFTVAYALRMPLEEQQNLERHGHRYLDYMERTGGIIPRLTRPRSD</sequence>
<dbReference type="GO" id="GO:0004671">
    <property type="term" value="F:protein C-terminal S-isoprenylcysteine carboxyl O-methyltransferase activity"/>
    <property type="evidence" value="ECO:0007669"/>
    <property type="project" value="InterPro"/>
</dbReference>
<feature type="transmembrane region" description="Helical" evidence="5">
    <location>
        <begin position="79"/>
        <end position="97"/>
    </location>
</feature>
<gene>
    <name evidence="6" type="ORF">LL252_01195</name>
</gene>
<dbReference type="Proteomes" id="UP001108027">
    <property type="component" value="Unassembled WGS sequence"/>
</dbReference>
<feature type="transmembrane region" description="Helical" evidence="5">
    <location>
        <begin position="45"/>
        <end position="67"/>
    </location>
</feature>